<evidence type="ECO:0000313" key="2">
    <source>
        <dbReference type="Proteomes" id="UP000532147"/>
    </source>
</evidence>
<proteinExistence type="predicted"/>
<protein>
    <submittedName>
        <fullName evidence="1">Uncharacterized protein</fullName>
    </submittedName>
</protein>
<dbReference type="RefSeq" id="WP_171533806.1">
    <property type="nucleotide sequence ID" value="NZ_JABERH010000004.1"/>
</dbReference>
<gene>
    <name evidence="1" type="ORF">HLH11_02985</name>
</gene>
<sequence>MSFLHSVGLFTTVCVLYGCATSPTTTAQQRDAYLQQFIGQTSQSIQSSLDLSSIGYQQVLSPAIDAQTLTYTVIRPISIPMPMAQNPADIDSGAVPIQITPRAQSYDVNLQCKIIYRLEQNIAKSVHYTGRTC</sequence>
<dbReference type="EMBL" id="JABERH010000004">
    <property type="protein sequence ID" value="NNH37624.1"/>
    <property type="molecule type" value="Genomic_DNA"/>
</dbReference>
<accession>A0A8E4F6G1</accession>
<organism evidence="1 2">
    <name type="scientific">Acinetobacter terrae</name>
    <dbReference type="NCBI Taxonomy" id="2731247"/>
    <lineage>
        <taxon>Bacteria</taxon>
        <taxon>Pseudomonadati</taxon>
        <taxon>Pseudomonadota</taxon>
        <taxon>Gammaproteobacteria</taxon>
        <taxon>Moraxellales</taxon>
        <taxon>Moraxellaceae</taxon>
        <taxon>Acinetobacter</taxon>
        <taxon>Acinetobacter Taxon 24</taxon>
    </lineage>
</organism>
<dbReference type="AlphaFoldDB" id="A0A8E4F6G1"/>
<evidence type="ECO:0000313" key="1">
    <source>
        <dbReference type="EMBL" id="NNH37624.1"/>
    </source>
</evidence>
<name>A0A8E4F6G1_9GAMM</name>
<comment type="caution">
    <text evidence="1">The sequence shown here is derived from an EMBL/GenBank/DDBJ whole genome shotgun (WGS) entry which is preliminary data.</text>
</comment>
<reference evidence="1 2" key="1">
    <citation type="submission" date="2020-04" db="EMBL/GenBank/DDBJ databases">
        <title>Acinetobacter Taxon 24.</title>
        <authorList>
            <person name="Nemec A."/>
            <person name="Radolfova-Krizova L."/>
            <person name="Higgins P.G."/>
            <person name="Spanelova P."/>
        </authorList>
    </citation>
    <scope>NUCLEOTIDE SEQUENCE [LARGE SCALE GENOMIC DNA]</scope>
    <source>
        <strain evidence="1 2">ANC 4280</strain>
    </source>
</reference>
<dbReference type="Proteomes" id="UP000532147">
    <property type="component" value="Unassembled WGS sequence"/>
</dbReference>